<accession>A0AAW9RIH0</accession>
<feature type="region of interest" description="Disordered" evidence="1">
    <location>
        <begin position="773"/>
        <end position="814"/>
    </location>
</feature>
<keyword evidence="3" id="KW-1185">Reference proteome</keyword>
<dbReference type="Proteomes" id="UP001359886">
    <property type="component" value="Unassembled WGS sequence"/>
</dbReference>
<comment type="caution">
    <text evidence="2">The sequence shown here is derived from an EMBL/GenBank/DDBJ whole genome shotgun (WGS) entry which is preliminary data.</text>
</comment>
<gene>
    <name evidence="2" type="ORF">V3330_13465</name>
</gene>
<proteinExistence type="predicted"/>
<organism evidence="2 3">
    <name type="scientific">Elongatibacter sediminis</name>
    <dbReference type="NCBI Taxonomy" id="3119006"/>
    <lineage>
        <taxon>Bacteria</taxon>
        <taxon>Pseudomonadati</taxon>
        <taxon>Pseudomonadota</taxon>
        <taxon>Gammaproteobacteria</taxon>
        <taxon>Chromatiales</taxon>
        <taxon>Wenzhouxiangellaceae</taxon>
        <taxon>Elongatibacter</taxon>
    </lineage>
</organism>
<feature type="region of interest" description="Disordered" evidence="1">
    <location>
        <begin position="65"/>
        <end position="100"/>
    </location>
</feature>
<feature type="compositionally biased region" description="Gly residues" evidence="1">
    <location>
        <begin position="777"/>
        <end position="814"/>
    </location>
</feature>
<evidence type="ECO:0000313" key="2">
    <source>
        <dbReference type="EMBL" id="MEJ8568635.1"/>
    </source>
</evidence>
<dbReference type="AlphaFoldDB" id="A0AAW9RIH0"/>
<evidence type="ECO:0000256" key="1">
    <source>
        <dbReference type="SAM" id="MobiDB-lite"/>
    </source>
</evidence>
<sequence length="875" mass="96245">MDELNQNERPRHHTRCFEHPGFCAMRPSRPLTFSCRLAALFAALLVFAADAWAAWPTTRFQVDFAPPRAGTDTPHPQAPVRSDRGRSTMPPAGADDDPLDVFGNRQRAYDALAMVFENYLAEIAEALQAEAYEPPNLPVYRDDAGNEFYRVQLVDKSREASLDGNEGVYHSVTNCGDVGIATGNWFGISADSFVPLTSSREAYLYQVLAHELFHAIQASYPASDTALNGCAANTNDYQSVTEGTAEAIAAMLAQRRWPKYYREYSRTVQYQDSAGEEIAELVRFNGATGYIDESVVGVRRYDRSFLDLSRATADERRLAAYTAGSFWFNLLDRYGITFVDHLLRRPLAHGDWPSLAEWIDGALRSWDPRLDGLYTLYPHFVAEFAGQIGSRFSFDEIPGFGPGRVIEFDTDTGQPEDRQRPGTEAEWRLYWAQRILGSCQTVWLQPTDPGPTEVRFTLARFSASCLDIRWAGFEGPFELYIEAEHASLRLIDQVNLGLIHQDMDGAEMNCYNAVRPHYAEPLWTCTHEKPFLSSGAQPLTYTKRWDEFDVPFTGRGRRLMAISNVAVDARRTRPFPDDAPLVVRVGIADTESRDGRAYDPPYSAFKGMGNPMAGFTDEAQYGITESPTPAMMLLNFGIPLAGGEGQYGVSWMGEPPARGYTGPFKGSVTAPQSKGSAEMVASMLCERHRDGVVGEIVRFDRDHLWIDIDAELCKMTMPPPADGRFPVVDRVQARLRLPFGWRYDPGSAPADLVTPGMEVMIARHARRVPMVLSGAWGQPGEGGDTGAGGGGPGDAGAAAGAGSGGASSSAGSGGTLDAGAPCECTCEELAAFDERAEQLKQQGDDKAMMKMSSRMMACMTPCQRPYMLCRAGLDP</sequence>
<dbReference type="EMBL" id="JAZHOG010000009">
    <property type="protein sequence ID" value="MEJ8568635.1"/>
    <property type="molecule type" value="Genomic_DNA"/>
</dbReference>
<protein>
    <submittedName>
        <fullName evidence="2">Uncharacterized protein</fullName>
    </submittedName>
</protein>
<reference evidence="2 3" key="1">
    <citation type="submission" date="2024-02" db="EMBL/GenBank/DDBJ databases">
        <title>A novel Wenzhouxiangellaceae bacterium, isolated from coastal sediments.</title>
        <authorList>
            <person name="Du Z.-J."/>
            <person name="Ye Y.-Q."/>
            <person name="Zhang X.-Y."/>
        </authorList>
    </citation>
    <scope>NUCLEOTIDE SEQUENCE [LARGE SCALE GENOMIC DNA]</scope>
    <source>
        <strain evidence="2 3">CH-27</strain>
    </source>
</reference>
<evidence type="ECO:0000313" key="3">
    <source>
        <dbReference type="Proteomes" id="UP001359886"/>
    </source>
</evidence>
<name>A0AAW9RIH0_9GAMM</name>